<evidence type="ECO:0000259" key="1">
    <source>
        <dbReference type="Pfam" id="PF07238"/>
    </source>
</evidence>
<dbReference type="Pfam" id="PF26339">
    <property type="entry name" value="DUF8089"/>
    <property type="match status" value="1"/>
</dbReference>
<dbReference type="InterPro" id="IPR058402">
    <property type="entry name" value="DUF8089"/>
</dbReference>
<dbReference type="InterPro" id="IPR009875">
    <property type="entry name" value="PilZ_domain"/>
</dbReference>
<proteinExistence type="predicted"/>
<dbReference type="Gene3D" id="2.40.10.220">
    <property type="entry name" value="predicted glycosyltransferase like domains"/>
    <property type="match status" value="1"/>
</dbReference>
<dbReference type="Proteomes" id="UP000885792">
    <property type="component" value="Unassembled WGS sequence"/>
</dbReference>
<protein>
    <submittedName>
        <fullName evidence="3">PilZ domain-containing protein</fullName>
    </submittedName>
</protein>
<name>A0A7C5L5Q5_AQUAO</name>
<feature type="domain" description="DUF8089" evidence="2">
    <location>
        <begin position="5"/>
        <end position="74"/>
    </location>
</feature>
<dbReference type="Pfam" id="PF07238">
    <property type="entry name" value="PilZ"/>
    <property type="match status" value="1"/>
</dbReference>
<accession>A0A7C5L5Q5</accession>
<feature type="domain" description="PilZ" evidence="1">
    <location>
        <begin position="87"/>
        <end position="193"/>
    </location>
</feature>
<evidence type="ECO:0000313" key="3">
    <source>
        <dbReference type="EMBL" id="HHJ64705.1"/>
    </source>
</evidence>
<organism evidence="3">
    <name type="scientific">Aquifex aeolicus</name>
    <dbReference type="NCBI Taxonomy" id="63363"/>
    <lineage>
        <taxon>Bacteria</taxon>
        <taxon>Pseudomonadati</taxon>
        <taxon>Aquificota</taxon>
        <taxon>Aquificia</taxon>
        <taxon>Aquificales</taxon>
        <taxon>Aquificaceae</taxon>
        <taxon>Aquifex</taxon>
    </lineage>
</organism>
<sequence length="202" mass="23260">MNSEKIAEVFVFEDSFFFTTRVRIKRVEGDKIVLSTTELLKKFVVLGKRIHLKFRTFALPVKVIGKSEEDLIVTLPSLNPEKPVGDRRSARVNPSHVHPVRLFISLDGEEEKEYEVEDISEGGFSVIVNDPSLIDLFLDREVKVHIDFPVEVEEVRGTARMVNVQELGEGRLKLGFEMFLDDADMVKVRFYVYSRIKEMLRG</sequence>
<evidence type="ECO:0000259" key="2">
    <source>
        <dbReference type="Pfam" id="PF26339"/>
    </source>
</evidence>
<dbReference type="AlphaFoldDB" id="A0A7C5L5Q5"/>
<dbReference type="GO" id="GO:0035438">
    <property type="term" value="F:cyclic-di-GMP binding"/>
    <property type="evidence" value="ECO:0007669"/>
    <property type="project" value="InterPro"/>
</dbReference>
<reference evidence="3" key="1">
    <citation type="journal article" date="2020" name="mSystems">
        <title>Genome- and Community-Level Interaction Insights into Carbon Utilization and Element Cycling Functions of Hydrothermarchaeota in Hydrothermal Sediment.</title>
        <authorList>
            <person name="Zhou Z."/>
            <person name="Liu Y."/>
            <person name="Xu W."/>
            <person name="Pan J."/>
            <person name="Luo Z.H."/>
            <person name="Li M."/>
        </authorList>
    </citation>
    <scope>NUCLEOTIDE SEQUENCE [LARGE SCALE GENOMIC DNA]</scope>
    <source>
        <strain evidence="3">HyVt-501</strain>
    </source>
</reference>
<gene>
    <name evidence="3" type="ORF">ENJ61_07340</name>
</gene>
<dbReference type="EMBL" id="DRNB01000267">
    <property type="protein sequence ID" value="HHJ64705.1"/>
    <property type="molecule type" value="Genomic_DNA"/>
</dbReference>
<comment type="caution">
    <text evidence="3">The sequence shown here is derived from an EMBL/GenBank/DDBJ whole genome shotgun (WGS) entry which is preliminary data.</text>
</comment>